<evidence type="ECO:0000256" key="1">
    <source>
        <dbReference type="SAM" id="MobiDB-lite"/>
    </source>
</evidence>
<organism evidence="2 3">
    <name type="scientific">Mytilus galloprovincialis</name>
    <name type="common">Mediterranean mussel</name>
    <dbReference type="NCBI Taxonomy" id="29158"/>
    <lineage>
        <taxon>Eukaryota</taxon>
        <taxon>Metazoa</taxon>
        <taxon>Spiralia</taxon>
        <taxon>Lophotrochozoa</taxon>
        <taxon>Mollusca</taxon>
        <taxon>Bivalvia</taxon>
        <taxon>Autobranchia</taxon>
        <taxon>Pteriomorphia</taxon>
        <taxon>Mytilida</taxon>
        <taxon>Mytiloidea</taxon>
        <taxon>Mytilidae</taxon>
        <taxon>Mytilinae</taxon>
        <taxon>Mytilus</taxon>
    </lineage>
</organism>
<sequence length="126" mass="14625">MPDPFTGEIKEELDDTNITLPLQRDLSPVPRDLSPIPRDVTPVPREDEDLRNEHQRYYAAGTPTVQFRASTPMQHERALVDVNTTPPMRYENFKRRKMLILTGMNYENKPTLYDGAMRSVKEILPQ</sequence>
<dbReference type="AlphaFoldDB" id="A0A8B6GKM8"/>
<comment type="caution">
    <text evidence="2">The sequence shown here is derived from an EMBL/GenBank/DDBJ whole genome shotgun (WGS) entry which is preliminary data.</text>
</comment>
<reference evidence="2" key="1">
    <citation type="submission" date="2018-11" db="EMBL/GenBank/DDBJ databases">
        <authorList>
            <person name="Alioto T."/>
            <person name="Alioto T."/>
        </authorList>
    </citation>
    <scope>NUCLEOTIDE SEQUENCE</scope>
</reference>
<evidence type="ECO:0000313" key="2">
    <source>
        <dbReference type="EMBL" id="VDI65048.1"/>
    </source>
</evidence>
<protein>
    <submittedName>
        <fullName evidence="2">Uncharacterized protein</fullName>
    </submittedName>
</protein>
<proteinExistence type="predicted"/>
<accession>A0A8B6GKM8</accession>
<name>A0A8B6GKM8_MYTGA</name>
<keyword evidence="3" id="KW-1185">Reference proteome</keyword>
<feature type="region of interest" description="Disordered" evidence="1">
    <location>
        <begin position="24"/>
        <end position="50"/>
    </location>
</feature>
<evidence type="ECO:0000313" key="3">
    <source>
        <dbReference type="Proteomes" id="UP000596742"/>
    </source>
</evidence>
<dbReference type="EMBL" id="UYJE01008583">
    <property type="protein sequence ID" value="VDI65048.1"/>
    <property type="molecule type" value="Genomic_DNA"/>
</dbReference>
<gene>
    <name evidence="2" type="ORF">MGAL_10B073052</name>
</gene>
<dbReference type="Proteomes" id="UP000596742">
    <property type="component" value="Unassembled WGS sequence"/>
</dbReference>